<keyword evidence="3 8" id="KW-0547">Nucleotide-binding</keyword>
<dbReference type="Gene3D" id="1.10.510.10">
    <property type="entry name" value="Transferase(Phosphotransferase) domain 1"/>
    <property type="match status" value="1"/>
</dbReference>
<dbReference type="GO" id="GO:0007169">
    <property type="term" value="P:cell surface receptor protein tyrosine kinase signaling pathway"/>
    <property type="evidence" value="ECO:0007669"/>
    <property type="project" value="TreeGrafter"/>
</dbReference>
<dbReference type="SMART" id="SM00219">
    <property type="entry name" value="TyrKc"/>
    <property type="match status" value="1"/>
</dbReference>
<comment type="subcellular location">
    <subcellularLocation>
        <location evidence="1">Membrane</location>
        <topology evidence="1">Single-pass membrane protein</topology>
    </subcellularLocation>
</comment>
<dbReference type="InterPro" id="IPR001245">
    <property type="entry name" value="Ser-Thr/Tyr_kinase_cat_dom"/>
</dbReference>
<dbReference type="InterPro" id="IPR008266">
    <property type="entry name" value="Tyr_kinase_AS"/>
</dbReference>
<dbReference type="InterPro" id="IPR017441">
    <property type="entry name" value="Protein_kinase_ATP_BS"/>
</dbReference>
<dbReference type="Proteomes" id="UP000186922">
    <property type="component" value="Unassembled WGS sequence"/>
</dbReference>
<keyword evidence="14" id="KW-1185">Reference proteome</keyword>
<evidence type="ECO:0000259" key="12">
    <source>
        <dbReference type="PROSITE" id="PS50011"/>
    </source>
</evidence>
<organism evidence="13 14">
    <name type="scientific">Ramazzottius varieornatus</name>
    <name type="common">Water bear</name>
    <name type="synonym">Tardigrade</name>
    <dbReference type="NCBI Taxonomy" id="947166"/>
    <lineage>
        <taxon>Eukaryota</taxon>
        <taxon>Metazoa</taxon>
        <taxon>Ecdysozoa</taxon>
        <taxon>Tardigrada</taxon>
        <taxon>Eutardigrada</taxon>
        <taxon>Parachela</taxon>
        <taxon>Hypsibioidea</taxon>
        <taxon>Ramazzottiidae</taxon>
        <taxon>Ramazzottius</taxon>
    </lineage>
</organism>
<evidence type="ECO:0000256" key="2">
    <source>
        <dbReference type="ARBA" id="ARBA00022679"/>
    </source>
</evidence>
<evidence type="ECO:0000256" key="4">
    <source>
        <dbReference type="ARBA" id="ARBA00022777"/>
    </source>
</evidence>
<dbReference type="GO" id="GO:0005524">
    <property type="term" value="F:ATP binding"/>
    <property type="evidence" value="ECO:0007669"/>
    <property type="project" value="UniProtKB-UniRule"/>
</dbReference>
<comment type="caution">
    <text evidence="13">The sequence shown here is derived from an EMBL/GenBank/DDBJ whole genome shotgun (WGS) entry which is preliminary data.</text>
</comment>
<dbReference type="PANTHER" id="PTHR24416:SF620">
    <property type="entry name" value="TYROSINE-PROTEIN KINASE RECEPTOR TORSO"/>
    <property type="match status" value="1"/>
</dbReference>
<feature type="signal peptide" evidence="11">
    <location>
        <begin position="1"/>
        <end position="23"/>
    </location>
</feature>
<dbReference type="EMBL" id="BDGG01000020">
    <property type="protein sequence ID" value="GAV09006.1"/>
    <property type="molecule type" value="Genomic_DNA"/>
</dbReference>
<feature type="transmembrane region" description="Helical" evidence="10">
    <location>
        <begin position="391"/>
        <end position="413"/>
    </location>
</feature>
<evidence type="ECO:0000256" key="6">
    <source>
        <dbReference type="ARBA" id="ARBA00023137"/>
    </source>
</evidence>
<dbReference type="AlphaFoldDB" id="A0A1D1W6P9"/>
<dbReference type="Pfam" id="PF07714">
    <property type="entry name" value="PK_Tyr_Ser-Thr"/>
    <property type="match status" value="1"/>
</dbReference>
<reference evidence="13 14" key="1">
    <citation type="journal article" date="2016" name="Nat. Commun.">
        <title>Extremotolerant tardigrade genome and improved radiotolerance of human cultured cells by tardigrade-unique protein.</title>
        <authorList>
            <person name="Hashimoto T."/>
            <person name="Horikawa D.D."/>
            <person name="Saito Y."/>
            <person name="Kuwahara H."/>
            <person name="Kozuka-Hata H."/>
            <person name="Shin-I T."/>
            <person name="Minakuchi Y."/>
            <person name="Ohishi K."/>
            <person name="Motoyama A."/>
            <person name="Aizu T."/>
            <person name="Enomoto A."/>
            <person name="Kondo K."/>
            <person name="Tanaka S."/>
            <person name="Hara Y."/>
            <person name="Koshikawa S."/>
            <person name="Sagara H."/>
            <person name="Miura T."/>
            <person name="Yokobori S."/>
            <person name="Miyagawa K."/>
            <person name="Suzuki Y."/>
            <person name="Kubo T."/>
            <person name="Oyama M."/>
            <person name="Kohara Y."/>
            <person name="Fujiyama A."/>
            <person name="Arakawa K."/>
            <person name="Katayama T."/>
            <person name="Toyoda A."/>
            <person name="Kunieda T."/>
        </authorList>
    </citation>
    <scope>NUCLEOTIDE SEQUENCE [LARGE SCALE GENOMIC DNA]</scope>
    <source>
        <strain evidence="13 14">YOKOZUNA-1</strain>
    </source>
</reference>
<keyword evidence="10" id="KW-1133">Transmembrane helix</keyword>
<feature type="domain" description="Protein kinase" evidence="12">
    <location>
        <begin position="481"/>
        <end position="793"/>
    </location>
</feature>
<comment type="catalytic activity">
    <reaction evidence="7">
        <text>L-tyrosyl-[protein] + ATP = O-phospho-L-tyrosyl-[protein] + ADP + H(+)</text>
        <dbReference type="Rhea" id="RHEA:10596"/>
        <dbReference type="Rhea" id="RHEA-COMP:10136"/>
        <dbReference type="Rhea" id="RHEA-COMP:20101"/>
        <dbReference type="ChEBI" id="CHEBI:15378"/>
        <dbReference type="ChEBI" id="CHEBI:30616"/>
        <dbReference type="ChEBI" id="CHEBI:46858"/>
        <dbReference type="ChEBI" id="CHEBI:61978"/>
        <dbReference type="ChEBI" id="CHEBI:456216"/>
        <dbReference type="EC" id="2.7.10.1"/>
    </reaction>
</comment>
<dbReference type="OrthoDB" id="3256376at2759"/>
<dbReference type="GO" id="GO:0005886">
    <property type="term" value="C:plasma membrane"/>
    <property type="evidence" value="ECO:0007669"/>
    <property type="project" value="TreeGrafter"/>
</dbReference>
<dbReference type="PROSITE" id="PS50011">
    <property type="entry name" value="PROTEIN_KINASE_DOM"/>
    <property type="match status" value="1"/>
</dbReference>
<dbReference type="STRING" id="947166.A0A1D1W6P9"/>
<feature type="binding site" evidence="8">
    <location>
        <position position="520"/>
    </location>
    <ligand>
        <name>ATP</name>
        <dbReference type="ChEBI" id="CHEBI:30616"/>
    </ligand>
</feature>
<feature type="chain" id="PRO_5008899285" description="Protein kinase domain-containing protein" evidence="11">
    <location>
        <begin position="24"/>
        <end position="821"/>
    </location>
</feature>
<dbReference type="PANTHER" id="PTHR24416">
    <property type="entry name" value="TYROSINE-PROTEIN KINASE RECEPTOR"/>
    <property type="match status" value="1"/>
</dbReference>
<dbReference type="CDD" id="cd00192">
    <property type="entry name" value="PTKc"/>
    <property type="match status" value="1"/>
</dbReference>
<feature type="region of interest" description="Disordered" evidence="9">
    <location>
        <begin position="430"/>
        <end position="454"/>
    </location>
</feature>
<keyword evidence="5 8" id="KW-0067">ATP-binding</keyword>
<evidence type="ECO:0000256" key="1">
    <source>
        <dbReference type="ARBA" id="ARBA00004167"/>
    </source>
</evidence>
<keyword evidence="4" id="KW-0418">Kinase</keyword>
<protein>
    <recommendedName>
        <fullName evidence="12">Protein kinase domain-containing protein</fullName>
    </recommendedName>
</protein>
<feature type="region of interest" description="Disordered" evidence="9">
    <location>
        <begin position="346"/>
        <end position="385"/>
    </location>
</feature>
<keyword evidence="10" id="KW-0472">Membrane</keyword>
<dbReference type="GO" id="GO:0043235">
    <property type="term" value="C:receptor complex"/>
    <property type="evidence" value="ECO:0007669"/>
    <property type="project" value="TreeGrafter"/>
</dbReference>
<dbReference type="PROSITE" id="PS00107">
    <property type="entry name" value="PROTEIN_KINASE_ATP"/>
    <property type="match status" value="1"/>
</dbReference>
<evidence type="ECO:0000313" key="14">
    <source>
        <dbReference type="Proteomes" id="UP000186922"/>
    </source>
</evidence>
<evidence type="ECO:0000313" key="13">
    <source>
        <dbReference type="EMBL" id="GAV09006.1"/>
    </source>
</evidence>
<evidence type="ECO:0000256" key="7">
    <source>
        <dbReference type="ARBA" id="ARBA00051243"/>
    </source>
</evidence>
<keyword evidence="11" id="KW-0732">Signal</keyword>
<proteinExistence type="predicted"/>
<dbReference type="InterPro" id="IPR050122">
    <property type="entry name" value="RTK"/>
</dbReference>
<feature type="compositionally biased region" description="Basic and acidic residues" evidence="9">
    <location>
        <begin position="347"/>
        <end position="378"/>
    </location>
</feature>
<dbReference type="InterPro" id="IPR000719">
    <property type="entry name" value="Prot_kinase_dom"/>
</dbReference>
<gene>
    <name evidence="13" type="primary">RvY_18615</name>
    <name evidence="13" type="synonym">RvY_18615.1</name>
    <name evidence="13" type="ORF">RvY_18615-1</name>
</gene>
<accession>A0A1D1W6P9</accession>
<dbReference type="InterPro" id="IPR020635">
    <property type="entry name" value="Tyr_kinase_cat_dom"/>
</dbReference>
<evidence type="ECO:0000256" key="9">
    <source>
        <dbReference type="SAM" id="MobiDB-lite"/>
    </source>
</evidence>
<evidence type="ECO:0000256" key="8">
    <source>
        <dbReference type="PROSITE-ProRule" id="PRU10141"/>
    </source>
</evidence>
<dbReference type="GO" id="GO:0004714">
    <property type="term" value="F:transmembrane receptor protein tyrosine kinase activity"/>
    <property type="evidence" value="ECO:0007669"/>
    <property type="project" value="UniProtKB-EC"/>
</dbReference>
<name>A0A1D1W6P9_RAMVA</name>
<dbReference type="InterPro" id="IPR011009">
    <property type="entry name" value="Kinase-like_dom_sf"/>
</dbReference>
<keyword evidence="2" id="KW-0808">Transferase</keyword>
<dbReference type="PRINTS" id="PR00109">
    <property type="entry name" value="TYRKINASE"/>
</dbReference>
<dbReference type="PROSITE" id="PS00109">
    <property type="entry name" value="PROTEIN_KINASE_TYR"/>
    <property type="match status" value="1"/>
</dbReference>
<sequence>MNVFLFALSVFLLAIYRIVLIEGSKTEYKRNVSSLGQICKLKCTSKCLQNHTKTFDQCVSECGRNTTLACHKLRCLPKECRVSTADGGSSAESDSEEDSEYKTPVLGSLELQGALASFRVSWSVPANFTNADGAVLYFIESLHETTWIAEPAVLLKSDTVFIGRCHSYTVRFVAVDSRGIIAASPHETYNYTSSLVKAMQVFSVSLGQLFDFNGTVRGQLIWKLPSGANATDVAKYHLKVDKDDECYSDVIPTVLLFANEERADVQNMKLKCRYTFRISFTTTCGEKSQEATYKSNKLDCGIVDGGPCFRRDRPGPGPGPGPWWTGKDRPAFGQFHHKQWAGKHIRKNIDNSGEVRGDNKTLDNEWSNVKDYDKDEPSKQSQDTGLSTGGLAGAIAGPLVVALILFIVGTCYCRRYQARLRDKLLASISSGSNSSSDAYHVTNPNSQLTRHNFPKNFELPRNSISSPANATDRWEIDRSRVAFGAAIGKGAYGEVLKGVVEGPLTTQFGHVVFDCPVAVKLLPGRLCPNAALRPVGSCKLFSSVLLETADLLEKDAFLREIRLMKALGHHYNIVGLLGACISSEPILLVLEYCALGDLRSYLSSKRQTAVSLQPANASSSYLPVTCVSQLTLSTLLSFARQIALGMEYVHHQGYIHRDLAARNILLTDTNHVKIGDFGLARYLNEDCNYVMLNPGKLPLKWMAIESIVDLTFSPATDVWSFGVVLFEIVTMGGTPYPTIHNKDLLSYLKEGSRMECPENCSRELYDVMTSCWKESPPERPSFSPLQTRLTELLELAAGPEKYLKFDSDKDYYHVDPSKYHY</sequence>
<evidence type="ECO:0000256" key="5">
    <source>
        <dbReference type="ARBA" id="ARBA00022840"/>
    </source>
</evidence>
<dbReference type="SUPFAM" id="SSF56112">
    <property type="entry name" value="Protein kinase-like (PK-like)"/>
    <property type="match status" value="1"/>
</dbReference>
<keyword evidence="10" id="KW-0812">Transmembrane</keyword>
<evidence type="ECO:0000256" key="10">
    <source>
        <dbReference type="SAM" id="Phobius"/>
    </source>
</evidence>
<dbReference type="FunFam" id="1.10.510.10:FF:000554">
    <property type="entry name" value="Predicted protein"/>
    <property type="match status" value="1"/>
</dbReference>
<keyword evidence="6" id="KW-0829">Tyrosine-protein kinase</keyword>
<evidence type="ECO:0000256" key="3">
    <source>
        <dbReference type="ARBA" id="ARBA00022741"/>
    </source>
</evidence>
<evidence type="ECO:0000256" key="11">
    <source>
        <dbReference type="SAM" id="SignalP"/>
    </source>
</evidence>
<dbReference type="Gene3D" id="3.30.200.20">
    <property type="entry name" value="Phosphorylase Kinase, domain 1"/>
    <property type="match status" value="1"/>
</dbReference>